<reference evidence="1" key="1">
    <citation type="journal article" date="2021" name="Environ. Microbiol.">
        <title>Gene family expansions and transcriptome signatures uncover fungal adaptations to wood decay.</title>
        <authorList>
            <person name="Hage H."/>
            <person name="Miyauchi S."/>
            <person name="Viragh M."/>
            <person name="Drula E."/>
            <person name="Min B."/>
            <person name="Chaduli D."/>
            <person name="Navarro D."/>
            <person name="Favel A."/>
            <person name="Norest M."/>
            <person name="Lesage-Meessen L."/>
            <person name="Balint B."/>
            <person name="Merenyi Z."/>
            <person name="de Eugenio L."/>
            <person name="Morin E."/>
            <person name="Martinez A.T."/>
            <person name="Baldrian P."/>
            <person name="Stursova M."/>
            <person name="Martinez M.J."/>
            <person name="Novotny C."/>
            <person name="Magnuson J.K."/>
            <person name="Spatafora J.W."/>
            <person name="Maurice S."/>
            <person name="Pangilinan J."/>
            <person name="Andreopoulos W."/>
            <person name="LaButti K."/>
            <person name="Hundley H."/>
            <person name="Na H."/>
            <person name="Kuo A."/>
            <person name="Barry K."/>
            <person name="Lipzen A."/>
            <person name="Henrissat B."/>
            <person name="Riley R."/>
            <person name="Ahrendt S."/>
            <person name="Nagy L.G."/>
            <person name="Grigoriev I.V."/>
            <person name="Martin F."/>
            <person name="Rosso M.N."/>
        </authorList>
    </citation>
    <scope>NUCLEOTIDE SEQUENCE</scope>
    <source>
        <strain evidence="1">CBS 384.51</strain>
    </source>
</reference>
<name>A0ACB8TT89_9APHY</name>
<sequence>MPHSSSLHSPTTTLYSTLIAMGCVISFLAAVWDVVFWCSMPVLFIVVYTFALVFLRLPKEVAKLCLYPYNKWRSSRQSKKRPPQTPEGKGTSS</sequence>
<evidence type="ECO:0000313" key="2">
    <source>
        <dbReference type="Proteomes" id="UP001055072"/>
    </source>
</evidence>
<comment type="caution">
    <text evidence="1">The sequence shown here is derived from an EMBL/GenBank/DDBJ whole genome shotgun (WGS) entry which is preliminary data.</text>
</comment>
<proteinExistence type="predicted"/>
<keyword evidence="2" id="KW-1185">Reference proteome</keyword>
<accession>A0ACB8TT89</accession>
<protein>
    <submittedName>
        <fullName evidence="1">Uncharacterized protein</fullName>
    </submittedName>
</protein>
<evidence type="ECO:0000313" key="1">
    <source>
        <dbReference type="EMBL" id="KAI0085267.1"/>
    </source>
</evidence>
<gene>
    <name evidence="1" type="ORF">BDY19DRAFT_996978</name>
</gene>
<dbReference type="Proteomes" id="UP001055072">
    <property type="component" value="Unassembled WGS sequence"/>
</dbReference>
<dbReference type="EMBL" id="MU274933">
    <property type="protein sequence ID" value="KAI0085267.1"/>
    <property type="molecule type" value="Genomic_DNA"/>
</dbReference>
<organism evidence="1 2">
    <name type="scientific">Irpex rosettiformis</name>
    <dbReference type="NCBI Taxonomy" id="378272"/>
    <lineage>
        <taxon>Eukaryota</taxon>
        <taxon>Fungi</taxon>
        <taxon>Dikarya</taxon>
        <taxon>Basidiomycota</taxon>
        <taxon>Agaricomycotina</taxon>
        <taxon>Agaricomycetes</taxon>
        <taxon>Polyporales</taxon>
        <taxon>Irpicaceae</taxon>
        <taxon>Irpex</taxon>
    </lineage>
</organism>